<name>A0ABD0RWH3_CIRMR</name>
<evidence type="ECO:0000256" key="3">
    <source>
        <dbReference type="ARBA" id="ARBA00022989"/>
    </source>
</evidence>
<evidence type="ECO:0000256" key="2">
    <source>
        <dbReference type="ARBA" id="ARBA00022692"/>
    </source>
</evidence>
<feature type="non-terminal residue" evidence="5">
    <location>
        <position position="51"/>
    </location>
</feature>
<dbReference type="AlphaFoldDB" id="A0ABD0RWH3"/>
<reference evidence="5 6" key="1">
    <citation type="submission" date="2024-05" db="EMBL/GenBank/DDBJ databases">
        <title>Genome sequencing and assembly of Indian major carp, Cirrhinus mrigala (Hamilton, 1822).</title>
        <authorList>
            <person name="Mohindra V."/>
            <person name="Chowdhury L.M."/>
            <person name="Lal K."/>
            <person name="Jena J.K."/>
        </authorList>
    </citation>
    <scope>NUCLEOTIDE SEQUENCE [LARGE SCALE GENOMIC DNA]</scope>
    <source>
        <strain evidence="5">CM1030</strain>
        <tissue evidence="5">Blood</tissue>
    </source>
</reference>
<organism evidence="5 6">
    <name type="scientific">Cirrhinus mrigala</name>
    <name type="common">Mrigala</name>
    <dbReference type="NCBI Taxonomy" id="683832"/>
    <lineage>
        <taxon>Eukaryota</taxon>
        <taxon>Metazoa</taxon>
        <taxon>Chordata</taxon>
        <taxon>Craniata</taxon>
        <taxon>Vertebrata</taxon>
        <taxon>Euteleostomi</taxon>
        <taxon>Actinopterygii</taxon>
        <taxon>Neopterygii</taxon>
        <taxon>Teleostei</taxon>
        <taxon>Ostariophysi</taxon>
        <taxon>Cypriniformes</taxon>
        <taxon>Cyprinidae</taxon>
        <taxon>Labeoninae</taxon>
        <taxon>Labeonini</taxon>
        <taxon>Cirrhinus</taxon>
    </lineage>
</organism>
<keyword evidence="4" id="KW-0472">Membrane</keyword>
<dbReference type="GO" id="GO:0007155">
    <property type="term" value="P:cell adhesion"/>
    <property type="evidence" value="ECO:0007669"/>
    <property type="project" value="UniProtKB-KW"/>
</dbReference>
<comment type="caution">
    <text evidence="5">The sequence shown here is derived from an EMBL/GenBank/DDBJ whole genome shotgun (WGS) entry which is preliminary data.</text>
</comment>
<comment type="subcellular location">
    <subcellularLocation>
        <location evidence="1">Membrane</location>
    </subcellularLocation>
</comment>
<dbReference type="InterPro" id="IPR015919">
    <property type="entry name" value="Cadherin-like_sf"/>
</dbReference>
<dbReference type="GO" id="GO:0005886">
    <property type="term" value="C:plasma membrane"/>
    <property type="evidence" value="ECO:0007669"/>
    <property type="project" value="UniProtKB-SubCell"/>
</dbReference>
<dbReference type="PANTHER" id="PTHR24026:SF126">
    <property type="entry name" value="PROTOCADHERIN FAT 4"/>
    <property type="match status" value="1"/>
</dbReference>
<sequence length="51" mass="5391">VNITDVNDNAPVFSSDTYSTSILVKDAKVGEVLLTLSATDKDTGSNAIINY</sequence>
<evidence type="ECO:0008006" key="7">
    <source>
        <dbReference type="Google" id="ProtNLM"/>
    </source>
</evidence>
<proteinExistence type="predicted"/>
<dbReference type="SUPFAM" id="SSF49313">
    <property type="entry name" value="Cadherin-like"/>
    <property type="match status" value="1"/>
</dbReference>
<evidence type="ECO:0000256" key="1">
    <source>
        <dbReference type="ARBA" id="ARBA00004370"/>
    </source>
</evidence>
<keyword evidence="6" id="KW-1185">Reference proteome</keyword>
<accession>A0ABD0RWH3</accession>
<keyword evidence="3" id="KW-1133">Transmembrane helix</keyword>
<feature type="non-terminal residue" evidence="5">
    <location>
        <position position="1"/>
    </location>
</feature>
<evidence type="ECO:0000256" key="4">
    <source>
        <dbReference type="ARBA" id="ARBA00023136"/>
    </source>
</evidence>
<keyword evidence="2" id="KW-0812">Transmembrane</keyword>
<dbReference type="EMBL" id="JAMKFB020000001">
    <property type="protein sequence ID" value="KAL0202905.1"/>
    <property type="molecule type" value="Genomic_DNA"/>
</dbReference>
<gene>
    <name evidence="5" type="ORF">M9458_000923</name>
</gene>
<dbReference type="InterPro" id="IPR020894">
    <property type="entry name" value="Cadherin_CS"/>
</dbReference>
<evidence type="ECO:0000313" key="6">
    <source>
        <dbReference type="Proteomes" id="UP001529510"/>
    </source>
</evidence>
<dbReference type="Gene3D" id="2.60.40.60">
    <property type="entry name" value="Cadherins"/>
    <property type="match status" value="1"/>
</dbReference>
<protein>
    <recommendedName>
        <fullName evidence="7">Cadherin domain-containing protein</fullName>
    </recommendedName>
</protein>
<evidence type="ECO:0000313" key="5">
    <source>
        <dbReference type="EMBL" id="KAL0202905.1"/>
    </source>
</evidence>
<dbReference type="Proteomes" id="UP001529510">
    <property type="component" value="Unassembled WGS sequence"/>
</dbReference>
<dbReference type="GO" id="GO:0009653">
    <property type="term" value="P:anatomical structure morphogenesis"/>
    <property type="evidence" value="ECO:0007669"/>
    <property type="project" value="UniProtKB-ARBA"/>
</dbReference>
<dbReference type="PROSITE" id="PS00232">
    <property type="entry name" value="CADHERIN_1"/>
    <property type="match status" value="1"/>
</dbReference>
<dbReference type="PANTHER" id="PTHR24026">
    <property type="entry name" value="FAT ATYPICAL CADHERIN-RELATED"/>
    <property type="match status" value="1"/>
</dbReference>